<accession>A0A0F7VEA9</accession>
<dbReference type="Gene3D" id="2.60.40.10">
    <property type="entry name" value="Immunoglobulins"/>
    <property type="match status" value="2"/>
</dbReference>
<dbReference type="AlphaFoldDB" id="A0A0F7VEA9"/>
<sequence>MRPAQKQVKKGVRHLNSNPLSRNHHDQGLNGNAKQRQNIPEFSHLTTSGNGISEVPVTAELLHAPVAQEGDTFFVQTNRRASFCGNEAERSTSGKWFPQVPTEKVALTLEEAKTVLGECSRMGDMLQGIFEDFLCASPADAGNKEADELSMDGEAGSHERSTAGTGTISITMSGKWGKVDSSANGVHSPVGPARDEASASIASPLVVSSPLKSDAKKRERELIGETSMTCQAGEESSSGEVLPKEELSCNTYHGGADSPLVTGQTDEEDQGRQRLPKVDSTGGAKNSALKNELLKCQATCEEVAMKMLNQYIQAEKDDVQEQKALAALHLRAGQDLCVSGSNLQLDSDLLTAACGDLLDSRQIIKSTFQQTFTGMDVLRFWGTVQISDESNEPTADTTNARRSYLAPTKSVQNRLRFAKNENKEQLAKLQRRQSFLRNSRQDPNTALKGQCPFDIEPDAAVSGHTPKVIFHGFRIGLSYKQTIIFRNSSHLGRRLRVELAAPNKDLRVSPVVYKSLASSYGQPGVSAEHESTLSMKGKASSTFTSAHPTGTIAPGLSAQVEVRFQPTSFDDITTHLLLHTDVGSFSIAVLCRRELAHLPALPPLVDFGTCMVGEVPEVRQKAGVFENDYVIRSDSGQTWPLRFKACATSTQIELVQFDGKPWTMQRLFDAEDWYEGERRRDVGNDSFEKVTSNWKGEPGGERGQKEAQNGIALRALPNKICFGEVQVDGGVTERRMSLRNRSQLPVKLRWRLLPGHPYAIDIHADGENRHCQFSLNPTSIDLEPGATQEFIFSFKPYKQGIKIRKVAEATAELEVRGFPPQDVLRWQSFKHACSTPSKTTVDSQRTRTSNPKKKCVSIFAMLWLCWHRQPQQSLVRECCGVGVALSPIETYSAYLRKFPASAERSWLRGNVLFPYFVHLLFQRRLPPVKTLLLRP</sequence>
<feature type="region of interest" description="Disordered" evidence="1">
    <location>
        <begin position="145"/>
        <end position="169"/>
    </location>
</feature>
<protein>
    <recommendedName>
        <fullName evidence="3">Abnormal spindle-like microcephaly-associated protein ASH domain-containing protein</fullName>
    </recommendedName>
</protein>
<dbReference type="GO" id="GO:0005929">
    <property type="term" value="C:cilium"/>
    <property type="evidence" value="ECO:0007669"/>
    <property type="project" value="TreeGrafter"/>
</dbReference>
<evidence type="ECO:0000313" key="2">
    <source>
        <dbReference type="EMBL" id="CEL78256.1"/>
    </source>
</evidence>
<feature type="region of interest" description="Disordered" evidence="1">
    <location>
        <begin position="224"/>
        <end position="243"/>
    </location>
</feature>
<dbReference type="InterPro" id="IPR033304">
    <property type="entry name" value="DLEC1"/>
</dbReference>
<gene>
    <name evidence="2" type="ORF">BN1205_006490</name>
</gene>
<feature type="region of interest" description="Disordered" evidence="1">
    <location>
        <begin position="1"/>
        <end position="33"/>
    </location>
</feature>
<dbReference type="EMBL" id="LN714502">
    <property type="protein sequence ID" value="CEL78256.1"/>
    <property type="molecule type" value="Genomic_DNA"/>
</dbReference>
<dbReference type="GO" id="GO:0008285">
    <property type="term" value="P:negative regulation of cell population proliferation"/>
    <property type="evidence" value="ECO:0007669"/>
    <property type="project" value="InterPro"/>
</dbReference>
<organism evidence="2">
    <name type="scientific">Toxoplasma gondii (strain ATCC 50861 / VEG)</name>
    <dbReference type="NCBI Taxonomy" id="432359"/>
    <lineage>
        <taxon>Eukaryota</taxon>
        <taxon>Sar</taxon>
        <taxon>Alveolata</taxon>
        <taxon>Apicomplexa</taxon>
        <taxon>Conoidasida</taxon>
        <taxon>Coccidia</taxon>
        <taxon>Eucoccidiorida</taxon>
        <taxon>Eimeriorina</taxon>
        <taxon>Sarcocystidae</taxon>
        <taxon>Toxoplasma</taxon>
    </lineage>
</organism>
<reference evidence="2" key="1">
    <citation type="journal article" date="2015" name="PLoS ONE">
        <title>Comprehensive Evaluation of Toxoplasma gondii VEG and Neospora caninum LIV Genomes with Tachyzoite Stage Transcriptome and Proteome Defines Novel Transcript Features.</title>
        <authorList>
            <person name="Ramaprasad A."/>
            <person name="Mourier T."/>
            <person name="Naeem R."/>
            <person name="Malas T.B."/>
            <person name="Moussa E."/>
            <person name="Panigrahi A."/>
            <person name="Vermont S.J."/>
            <person name="Otto T.D."/>
            <person name="Wastling J."/>
            <person name="Pain A."/>
        </authorList>
    </citation>
    <scope>NUCLEOTIDE SEQUENCE</scope>
    <source>
        <strain evidence="2">VEG</strain>
    </source>
</reference>
<evidence type="ECO:0000256" key="1">
    <source>
        <dbReference type="SAM" id="MobiDB-lite"/>
    </source>
</evidence>
<dbReference type="PANTHER" id="PTHR46348">
    <property type="entry name" value="DELETED IN LUNG AND ESOPHAGEAL CANCER PROTEIN 1"/>
    <property type="match status" value="1"/>
</dbReference>
<dbReference type="PANTHER" id="PTHR46348:SF1">
    <property type="entry name" value="DELETED IN LUNG AND ESOPHAGEAL CANCER PROTEIN 1"/>
    <property type="match status" value="1"/>
</dbReference>
<feature type="compositionally biased region" description="Polar residues" evidence="1">
    <location>
        <begin position="226"/>
        <end position="239"/>
    </location>
</feature>
<dbReference type="GO" id="GO:0005737">
    <property type="term" value="C:cytoplasm"/>
    <property type="evidence" value="ECO:0007669"/>
    <property type="project" value="TreeGrafter"/>
</dbReference>
<dbReference type="InterPro" id="IPR013783">
    <property type="entry name" value="Ig-like_fold"/>
</dbReference>
<feature type="region of interest" description="Disordered" evidence="1">
    <location>
        <begin position="249"/>
        <end position="284"/>
    </location>
</feature>
<dbReference type="GO" id="GO:0015631">
    <property type="term" value="F:tubulin binding"/>
    <property type="evidence" value="ECO:0007669"/>
    <property type="project" value="TreeGrafter"/>
</dbReference>
<proteinExistence type="predicted"/>
<name>A0A0F7VEA9_TOXGV</name>
<evidence type="ECO:0008006" key="3">
    <source>
        <dbReference type="Google" id="ProtNLM"/>
    </source>
</evidence>